<organism evidence="2 3">
    <name type="scientific">Riccia sorocarpa</name>
    <dbReference type="NCBI Taxonomy" id="122646"/>
    <lineage>
        <taxon>Eukaryota</taxon>
        <taxon>Viridiplantae</taxon>
        <taxon>Streptophyta</taxon>
        <taxon>Embryophyta</taxon>
        <taxon>Marchantiophyta</taxon>
        <taxon>Marchantiopsida</taxon>
        <taxon>Marchantiidae</taxon>
        <taxon>Marchantiales</taxon>
        <taxon>Ricciaceae</taxon>
        <taxon>Riccia</taxon>
    </lineage>
</organism>
<protein>
    <recommendedName>
        <fullName evidence="1">N-acetyltransferase domain-containing protein</fullName>
    </recommendedName>
</protein>
<reference evidence="2 3" key="1">
    <citation type="submission" date="2024-09" db="EMBL/GenBank/DDBJ databases">
        <title>Chromosome-scale assembly of Riccia sorocarpa.</title>
        <authorList>
            <person name="Paukszto L."/>
        </authorList>
    </citation>
    <scope>NUCLEOTIDE SEQUENCE [LARGE SCALE GENOMIC DNA]</scope>
    <source>
        <strain evidence="2">LP-2024</strain>
        <tissue evidence="2">Aerial parts of the thallus</tissue>
    </source>
</reference>
<dbReference type="PROSITE" id="PS51186">
    <property type="entry name" value="GNAT"/>
    <property type="match status" value="1"/>
</dbReference>
<evidence type="ECO:0000313" key="2">
    <source>
        <dbReference type="EMBL" id="KAL3701340.1"/>
    </source>
</evidence>
<sequence length="332" mass="36339">MAIAVPSCSSLGFRPESDTFVHQFQARQNRKLVRKPVSETSQVSLLLVINTPSGWTKHSAHSPATCPSIAAVATGFLPNVELKNIPSGRSSTVVRALSTETAEQLSSSTPAESAEDDLNLVLELARSEEKLRAAAALRARSFYTYPEDRSEGARKMHQQMKADDEWAVLTRKIGGLEEGYPRTSCVVALCPSSGIPDSETDLHEICKVTGPQAESYLLVGTLDLNQGLSLPGEITGEQPAGPEAEYQRGYLSNVCVAEEARRRGVGMVLVEHAKTIAKLWGVSDLYVHVVVENISARKLYEKAGFVYEKEESVKEARSLGRPRRYLLRTKVI</sequence>
<dbReference type="InterPro" id="IPR016181">
    <property type="entry name" value="Acyl_CoA_acyltransferase"/>
</dbReference>
<evidence type="ECO:0000313" key="3">
    <source>
        <dbReference type="Proteomes" id="UP001633002"/>
    </source>
</evidence>
<keyword evidence="3" id="KW-1185">Reference proteome</keyword>
<dbReference type="EMBL" id="JBJQOH010000001">
    <property type="protein sequence ID" value="KAL3701340.1"/>
    <property type="molecule type" value="Genomic_DNA"/>
</dbReference>
<accession>A0ABD3ICB3</accession>
<dbReference type="Pfam" id="PF00583">
    <property type="entry name" value="Acetyltransf_1"/>
    <property type="match status" value="1"/>
</dbReference>
<dbReference type="Proteomes" id="UP001633002">
    <property type="component" value="Unassembled WGS sequence"/>
</dbReference>
<dbReference type="AlphaFoldDB" id="A0ABD3ICB3"/>
<dbReference type="PANTHER" id="PTHR47876">
    <property type="entry name" value="OS08G0260000 PROTEIN"/>
    <property type="match status" value="1"/>
</dbReference>
<dbReference type="SUPFAM" id="SSF55729">
    <property type="entry name" value="Acyl-CoA N-acyltransferases (Nat)"/>
    <property type="match status" value="1"/>
</dbReference>
<name>A0ABD3ICB3_9MARC</name>
<evidence type="ECO:0000259" key="1">
    <source>
        <dbReference type="PROSITE" id="PS51186"/>
    </source>
</evidence>
<comment type="caution">
    <text evidence="2">The sequence shown here is derived from an EMBL/GenBank/DDBJ whole genome shotgun (WGS) entry which is preliminary data.</text>
</comment>
<proteinExistence type="predicted"/>
<gene>
    <name evidence="2" type="ORF">R1sor_019362</name>
</gene>
<dbReference type="Gene3D" id="3.40.630.30">
    <property type="match status" value="1"/>
</dbReference>
<dbReference type="CDD" id="cd04301">
    <property type="entry name" value="NAT_SF"/>
    <property type="match status" value="1"/>
</dbReference>
<dbReference type="PANTHER" id="PTHR47876:SF2">
    <property type="entry name" value="GCN5-RELATED N-ACETYLTRANSFERASE 7, CHLOROPLASTIC"/>
    <property type="match status" value="1"/>
</dbReference>
<feature type="domain" description="N-acetyltransferase" evidence="1">
    <location>
        <begin position="193"/>
        <end position="328"/>
    </location>
</feature>
<dbReference type="InterPro" id="IPR000182">
    <property type="entry name" value="GNAT_dom"/>
</dbReference>